<dbReference type="GO" id="GO:0016779">
    <property type="term" value="F:nucleotidyltransferase activity"/>
    <property type="evidence" value="ECO:0007669"/>
    <property type="project" value="UniProtKB-KW"/>
</dbReference>
<protein>
    <submittedName>
        <fullName evidence="11">RNA polymerase sigma-54 factor</fullName>
    </submittedName>
</protein>
<evidence type="ECO:0000256" key="3">
    <source>
        <dbReference type="ARBA" id="ARBA00022679"/>
    </source>
</evidence>
<dbReference type="Pfam" id="PF00309">
    <property type="entry name" value="Sigma54_AID"/>
    <property type="match status" value="1"/>
</dbReference>
<dbReference type="GO" id="GO:0016987">
    <property type="term" value="F:sigma factor activity"/>
    <property type="evidence" value="ECO:0007669"/>
    <property type="project" value="UniProtKB-KW"/>
</dbReference>
<keyword evidence="8" id="KW-0804">Transcription</keyword>
<evidence type="ECO:0000259" key="9">
    <source>
        <dbReference type="Pfam" id="PF04552"/>
    </source>
</evidence>
<dbReference type="Gene3D" id="1.10.10.60">
    <property type="entry name" value="Homeodomain-like"/>
    <property type="match status" value="1"/>
</dbReference>
<keyword evidence="3" id="KW-0808">Transferase</keyword>
<evidence type="ECO:0000256" key="8">
    <source>
        <dbReference type="ARBA" id="ARBA00023163"/>
    </source>
</evidence>
<dbReference type="GO" id="GO:0003677">
    <property type="term" value="F:DNA binding"/>
    <property type="evidence" value="ECO:0007669"/>
    <property type="project" value="UniProtKB-KW"/>
</dbReference>
<evidence type="ECO:0000256" key="7">
    <source>
        <dbReference type="ARBA" id="ARBA00023125"/>
    </source>
</evidence>
<dbReference type="InterPro" id="IPR007046">
    <property type="entry name" value="RNA_pol_sigma_54_core-bd"/>
</dbReference>
<dbReference type="Proteomes" id="UP000681035">
    <property type="component" value="Chromosome"/>
</dbReference>
<proteinExistence type="inferred from homology"/>
<feature type="domain" description="RNA polymerase sigma factor 54 core-binding" evidence="10">
    <location>
        <begin position="101"/>
        <end position="280"/>
    </location>
</feature>
<dbReference type="RefSeq" id="WP_213540736.1">
    <property type="nucleotide sequence ID" value="NZ_AP023418.1"/>
</dbReference>
<accession>A0A810Q1D7</accession>
<dbReference type="PIRSF" id="PIRSF000774">
    <property type="entry name" value="RpoN"/>
    <property type="match status" value="1"/>
</dbReference>
<dbReference type="NCBIfam" id="TIGR02395">
    <property type="entry name" value="rpoN_sigma"/>
    <property type="match status" value="1"/>
</dbReference>
<keyword evidence="7" id="KW-0238">DNA-binding</keyword>
<evidence type="ECO:0000256" key="4">
    <source>
        <dbReference type="ARBA" id="ARBA00022695"/>
    </source>
</evidence>
<reference evidence="11" key="1">
    <citation type="submission" date="2020-09" db="EMBL/GenBank/DDBJ databases">
        <title>New species isolated from human feces.</title>
        <authorList>
            <person name="Kitahara M."/>
            <person name="Shigeno Y."/>
            <person name="Shime M."/>
            <person name="Matsumoto Y."/>
            <person name="Nakamura S."/>
            <person name="Motooka D."/>
            <person name="Fukuoka S."/>
            <person name="Nishikawa H."/>
            <person name="Benno Y."/>
        </authorList>
    </citation>
    <scope>NUCLEOTIDE SEQUENCE</scope>
    <source>
        <strain evidence="11">MM50</strain>
    </source>
</reference>
<dbReference type="Pfam" id="PF04963">
    <property type="entry name" value="Sigma54_CBD"/>
    <property type="match status" value="1"/>
</dbReference>
<evidence type="ECO:0000256" key="1">
    <source>
        <dbReference type="ARBA" id="ARBA00008798"/>
    </source>
</evidence>
<name>A0A810Q1D7_9FIRM</name>
<evidence type="ECO:0000256" key="5">
    <source>
        <dbReference type="ARBA" id="ARBA00023015"/>
    </source>
</evidence>
<sequence>MELELRQEQQLSMRQLHSLRLLQMGRLEIREYLESVAQENPTVELELPHEEEPLTRRAERWLDRWRWLEENDRQNSYYERPNQEEEDSPMNRIGTDGGLAETLESFLCRQIAGLEVPERQRQLLYYLVGCLEDSGYLTVPTEELAAGAGVPEEELRRGIARLQTLEPAGVGAADLSQCLYLQLQRIGDDGPATQIVLHHLEALARNRYHQIAQTLHISQEEVRRAQQRIRQLDPRPGRQFSPPEPAPMVYPDVFVVEQEGEFVCDDHRRPAPMLHLNRYYQDLYRQTDDPEVKKYLAEKLVQAENVLFALRQRESTMLRCARFVAAGQQAFFRDGPRALRPMYMTEAAQALDVHLSTVSRAVKDKYLQCRQGVFPLSYFFSAPAPDGSDVSRRAVLLRLRELIDGEDKAHPLSDEKLRCLLEQKGCVLSRRTVAKYREELGIPGTAGRRE</sequence>
<organism evidence="11 12">
    <name type="scientific">Vescimonas coprocola</name>
    <dbReference type="NCBI Taxonomy" id="2714355"/>
    <lineage>
        <taxon>Bacteria</taxon>
        <taxon>Bacillati</taxon>
        <taxon>Bacillota</taxon>
        <taxon>Clostridia</taxon>
        <taxon>Eubacteriales</taxon>
        <taxon>Oscillospiraceae</taxon>
        <taxon>Vescimonas</taxon>
    </lineage>
</organism>
<feature type="domain" description="RNA polymerase sigma factor 54 DNA-binding" evidence="9">
    <location>
        <begin position="294"/>
        <end position="449"/>
    </location>
</feature>
<dbReference type="PANTHER" id="PTHR32248:SF4">
    <property type="entry name" value="RNA POLYMERASE SIGMA-54 FACTOR"/>
    <property type="match status" value="1"/>
</dbReference>
<dbReference type="GO" id="GO:0001216">
    <property type="term" value="F:DNA-binding transcription activator activity"/>
    <property type="evidence" value="ECO:0007669"/>
    <property type="project" value="InterPro"/>
</dbReference>
<dbReference type="InterPro" id="IPR000394">
    <property type="entry name" value="RNA_pol_sigma_54"/>
</dbReference>
<evidence type="ECO:0000259" key="10">
    <source>
        <dbReference type="Pfam" id="PF04963"/>
    </source>
</evidence>
<dbReference type="AlphaFoldDB" id="A0A810Q1D7"/>
<dbReference type="GO" id="GO:0006352">
    <property type="term" value="P:DNA-templated transcription initiation"/>
    <property type="evidence" value="ECO:0007669"/>
    <property type="project" value="InterPro"/>
</dbReference>
<dbReference type="GO" id="GO:0000428">
    <property type="term" value="C:DNA-directed RNA polymerase complex"/>
    <property type="evidence" value="ECO:0007669"/>
    <property type="project" value="UniProtKB-KW"/>
</dbReference>
<dbReference type="PROSITE" id="PS00718">
    <property type="entry name" value="SIGMA54_2"/>
    <property type="match status" value="1"/>
</dbReference>
<keyword evidence="2" id="KW-0240">DNA-directed RNA polymerase</keyword>
<gene>
    <name evidence="11" type="ORF">MM50RIKEN_19120</name>
</gene>
<dbReference type="PANTHER" id="PTHR32248">
    <property type="entry name" value="RNA POLYMERASE SIGMA-54 FACTOR"/>
    <property type="match status" value="1"/>
</dbReference>
<dbReference type="PRINTS" id="PR00045">
    <property type="entry name" value="SIGMA54FCT"/>
</dbReference>
<evidence type="ECO:0000313" key="12">
    <source>
        <dbReference type="Proteomes" id="UP000681035"/>
    </source>
</evidence>
<keyword evidence="6" id="KW-0731">Sigma factor</keyword>
<dbReference type="InterPro" id="IPR038709">
    <property type="entry name" value="RpoN_core-bd_sf"/>
</dbReference>
<keyword evidence="4" id="KW-0548">Nucleotidyltransferase</keyword>
<evidence type="ECO:0000256" key="2">
    <source>
        <dbReference type="ARBA" id="ARBA00022478"/>
    </source>
</evidence>
<dbReference type="Pfam" id="PF04552">
    <property type="entry name" value="Sigma54_DBD"/>
    <property type="match status" value="1"/>
</dbReference>
<dbReference type="EMBL" id="AP023418">
    <property type="protein sequence ID" value="BCK82149.1"/>
    <property type="molecule type" value="Genomic_DNA"/>
</dbReference>
<dbReference type="InterPro" id="IPR007634">
    <property type="entry name" value="RNA_pol_sigma_54_DNA-bd"/>
</dbReference>
<dbReference type="Gene3D" id="1.10.10.1330">
    <property type="entry name" value="RNA polymerase sigma-54 factor, core-binding domain"/>
    <property type="match status" value="1"/>
</dbReference>
<comment type="similarity">
    <text evidence="1">Belongs to the sigma-54 factor family.</text>
</comment>
<dbReference type="KEGG" id="vcop:MM50RIKEN_19120"/>
<keyword evidence="5" id="KW-0805">Transcription regulation</keyword>
<keyword evidence="12" id="KW-1185">Reference proteome</keyword>
<evidence type="ECO:0000256" key="6">
    <source>
        <dbReference type="ARBA" id="ARBA00023082"/>
    </source>
</evidence>
<evidence type="ECO:0000313" key="11">
    <source>
        <dbReference type="EMBL" id="BCK82149.1"/>
    </source>
</evidence>